<feature type="non-terminal residue" evidence="2">
    <location>
        <position position="294"/>
    </location>
</feature>
<gene>
    <name evidence="2" type="ORF">C2G38_2149624</name>
</gene>
<dbReference type="PROSITE" id="PS50011">
    <property type="entry name" value="PROTEIN_KINASE_DOM"/>
    <property type="match status" value="1"/>
</dbReference>
<dbReference type="InterPro" id="IPR011009">
    <property type="entry name" value="Kinase-like_dom_sf"/>
</dbReference>
<evidence type="ECO:0000313" key="2">
    <source>
        <dbReference type="EMBL" id="RIB03219.1"/>
    </source>
</evidence>
<evidence type="ECO:0000259" key="1">
    <source>
        <dbReference type="PROSITE" id="PS50011"/>
    </source>
</evidence>
<dbReference type="GO" id="GO:0004672">
    <property type="term" value="F:protein kinase activity"/>
    <property type="evidence" value="ECO:0007669"/>
    <property type="project" value="InterPro"/>
</dbReference>
<sequence>MTKNQLIHRLYGTCEECGRYNTYYAWCQKCDSEKTVQEWSVTSEDEDVDNCIKGFQRKATMHEEVIEWIPFDRLIEIKRIAEGGFGLVFSAIWLDGIRVTRLENNGVKSREKSSMVALKTLDLNEFKNHVHCRLMGIELGIYGLTKCTENNKHLGLEAGKYLMVLQFAESGSLNQFLENNDKFKELTWKTKLFQLLDISSELAKIHKAGYTHNDLHSGNILQIQYDKTVYSYISDLGSSKKIEEYKERNQGEEIFGVMPYVAPEVLQGENYTPAADIYGLGIIMAQMSSGQRPF</sequence>
<reference evidence="2 3" key="1">
    <citation type="submission" date="2018-06" db="EMBL/GenBank/DDBJ databases">
        <title>Comparative genomics reveals the genomic features of Rhizophagus irregularis, R. cerebriforme, R. diaphanum and Gigaspora rosea, and their symbiotic lifestyle signature.</title>
        <authorList>
            <person name="Morin E."/>
            <person name="San Clemente H."/>
            <person name="Chen E.C.H."/>
            <person name="De La Providencia I."/>
            <person name="Hainaut M."/>
            <person name="Kuo A."/>
            <person name="Kohler A."/>
            <person name="Murat C."/>
            <person name="Tang N."/>
            <person name="Roy S."/>
            <person name="Loubradou J."/>
            <person name="Henrissat B."/>
            <person name="Grigoriev I.V."/>
            <person name="Corradi N."/>
            <person name="Roux C."/>
            <person name="Martin F.M."/>
        </authorList>
    </citation>
    <scope>NUCLEOTIDE SEQUENCE [LARGE SCALE GENOMIC DNA]</scope>
    <source>
        <strain evidence="2 3">DAOM 194757</strain>
    </source>
</reference>
<dbReference type="Pfam" id="PF00069">
    <property type="entry name" value="Pkinase"/>
    <property type="match status" value="1"/>
</dbReference>
<protein>
    <submittedName>
        <fullName evidence="2">Kinase-like domain-containing protein</fullName>
    </submittedName>
</protein>
<organism evidence="2 3">
    <name type="scientific">Gigaspora rosea</name>
    <dbReference type="NCBI Taxonomy" id="44941"/>
    <lineage>
        <taxon>Eukaryota</taxon>
        <taxon>Fungi</taxon>
        <taxon>Fungi incertae sedis</taxon>
        <taxon>Mucoromycota</taxon>
        <taxon>Glomeromycotina</taxon>
        <taxon>Glomeromycetes</taxon>
        <taxon>Diversisporales</taxon>
        <taxon>Gigasporaceae</taxon>
        <taxon>Gigaspora</taxon>
    </lineage>
</organism>
<keyword evidence="2" id="KW-0418">Kinase</keyword>
<keyword evidence="3" id="KW-1185">Reference proteome</keyword>
<proteinExistence type="predicted"/>
<dbReference type="InterPro" id="IPR000719">
    <property type="entry name" value="Prot_kinase_dom"/>
</dbReference>
<feature type="domain" description="Protein kinase" evidence="1">
    <location>
        <begin position="74"/>
        <end position="294"/>
    </location>
</feature>
<dbReference type="AlphaFoldDB" id="A0A397U366"/>
<dbReference type="Gene3D" id="1.10.510.10">
    <property type="entry name" value="Transferase(Phosphotransferase) domain 1"/>
    <property type="match status" value="1"/>
</dbReference>
<keyword evidence="2" id="KW-0808">Transferase</keyword>
<dbReference type="PANTHER" id="PTHR45756:SF1">
    <property type="entry name" value="PROTEIN KINASE DOMAIN CONTAINING PROTEIN"/>
    <property type="match status" value="1"/>
</dbReference>
<dbReference type="OrthoDB" id="10261027at2759"/>
<dbReference type="Proteomes" id="UP000266673">
    <property type="component" value="Unassembled WGS sequence"/>
</dbReference>
<comment type="caution">
    <text evidence="2">The sequence shown here is derived from an EMBL/GenBank/DDBJ whole genome shotgun (WGS) entry which is preliminary data.</text>
</comment>
<dbReference type="PANTHER" id="PTHR45756">
    <property type="entry name" value="PALMITOYLTRANSFERASE"/>
    <property type="match status" value="1"/>
</dbReference>
<accession>A0A397U366</accession>
<evidence type="ECO:0000313" key="3">
    <source>
        <dbReference type="Proteomes" id="UP000266673"/>
    </source>
</evidence>
<dbReference type="GO" id="GO:0005524">
    <property type="term" value="F:ATP binding"/>
    <property type="evidence" value="ECO:0007669"/>
    <property type="project" value="InterPro"/>
</dbReference>
<dbReference type="InterPro" id="IPR053215">
    <property type="entry name" value="TKL_Ser/Thr_kinase"/>
</dbReference>
<dbReference type="EMBL" id="QKWP01002475">
    <property type="protein sequence ID" value="RIB03219.1"/>
    <property type="molecule type" value="Genomic_DNA"/>
</dbReference>
<name>A0A397U366_9GLOM</name>
<dbReference type="SUPFAM" id="SSF56112">
    <property type="entry name" value="Protein kinase-like (PK-like)"/>
    <property type="match status" value="1"/>
</dbReference>